<reference evidence="11 12" key="1">
    <citation type="journal article" date="2021" name="BMC Biol.">
        <title>Horizontally acquired antibacterial genes associated with adaptive radiation of ladybird beetles.</title>
        <authorList>
            <person name="Li H.S."/>
            <person name="Tang X.F."/>
            <person name="Huang Y.H."/>
            <person name="Xu Z.Y."/>
            <person name="Chen M.L."/>
            <person name="Du X.Y."/>
            <person name="Qiu B.Y."/>
            <person name="Chen P.T."/>
            <person name="Zhang W."/>
            <person name="Slipinski A."/>
            <person name="Escalona H.E."/>
            <person name="Waterhouse R.M."/>
            <person name="Zwick A."/>
            <person name="Pang H."/>
        </authorList>
    </citation>
    <scope>NUCLEOTIDE SEQUENCE [LARGE SCALE GENOMIC DNA]</scope>
    <source>
        <strain evidence="11">SYSU2018</strain>
    </source>
</reference>
<evidence type="ECO:0000256" key="10">
    <source>
        <dbReference type="SAM" id="Phobius"/>
    </source>
</evidence>
<dbReference type="GO" id="GO:0007165">
    <property type="term" value="P:signal transduction"/>
    <property type="evidence" value="ECO:0007669"/>
    <property type="project" value="UniProtKB-KW"/>
</dbReference>
<keyword evidence="6 10" id="KW-1133">Transmembrane helix</keyword>
<evidence type="ECO:0000256" key="4">
    <source>
        <dbReference type="ARBA" id="ARBA00022692"/>
    </source>
</evidence>
<dbReference type="GO" id="GO:0007608">
    <property type="term" value="P:sensory perception of smell"/>
    <property type="evidence" value="ECO:0007669"/>
    <property type="project" value="UniProtKB-KW"/>
</dbReference>
<keyword evidence="8" id="KW-0675">Receptor</keyword>
<keyword evidence="12" id="KW-1185">Reference proteome</keyword>
<protein>
    <submittedName>
        <fullName evidence="11">Uncharacterized protein</fullName>
    </submittedName>
</protein>
<evidence type="ECO:0000256" key="8">
    <source>
        <dbReference type="ARBA" id="ARBA00023170"/>
    </source>
</evidence>
<dbReference type="PANTHER" id="PTHR21137">
    <property type="entry name" value="ODORANT RECEPTOR"/>
    <property type="match status" value="1"/>
</dbReference>
<keyword evidence="2" id="KW-1003">Cell membrane</keyword>
<accession>A0ABD2NK43</accession>
<sequence>MVDSVIGLCRMEILVFCPVGITVFSSALIYFKEVDYKSNVSFSILVIGYNVLAALSIWLCCFIGQKLENSMEELLEAFCSQNWYLMSYGNRKMLRLIIMRCQRIRAVGFGSLIQMNYKLFLQIARVAWSIGTCVIGTRNK</sequence>
<gene>
    <name evidence="11" type="ORF">HHI36_016413</name>
</gene>
<name>A0ABD2NK43_9CUCU</name>
<dbReference type="GO" id="GO:0005886">
    <property type="term" value="C:plasma membrane"/>
    <property type="evidence" value="ECO:0007669"/>
    <property type="project" value="UniProtKB-SubCell"/>
</dbReference>
<dbReference type="AlphaFoldDB" id="A0ABD2NK43"/>
<feature type="transmembrane region" description="Helical" evidence="10">
    <location>
        <begin position="43"/>
        <end position="64"/>
    </location>
</feature>
<evidence type="ECO:0000256" key="2">
    <source>
        <dbReference type="ARBA" id="ARBA00022475"/>
    </source>
</evidence>
<dbReference type="EMBL" id="JABFTP020000124">
    <property type="protein sequence ID" value="KAL3278894.1"/>
    <property type="molecule type" value="Genomic_DNA"/>
</dbReference>
<keyword evidence="3" id="KW-0716">Sensory transduction</keyword>
<evidence type="ECO:0000256" key="5">
    <source>
        <dbReference type="ARBA" id="ARBA00022725"/>
    </source>
</evidence>
<evidence type="ECO:0000256" key="6">
    <source>
        <dbReference type="ARBA" id="ARBA00022989"/>
    </source>
</evidence>
<dbReference type="Pfam" id="PF02949">
    <property type="entry name" value="7tm_6"/>
    <property type="match status" value="1"/>
</dbReference>
<evidence type="ECO:0000256" key="3">
    <source>
        <dbReference type="ARBA" id="ARBA00022606"/>
    </source>
</evidence>
<organism evidence="11 12">
    <name type="scientific">Cryptolaemus montrouzieri</name>
    <dbReference type="NCBI Taxonomy" id="559131"/>
    <lineage>
        <taxon>Eukaryota</taxon>
        <taxon>Metazoa</taxon>
        <taxon>Ecdysozoa</taxon>
        <taxon>Arthropoda</taxon>
        <taxon>Hexapoda</taxon>
        <taxon>Insecta</taxon>
        <taxon>Pterygota</taxon>
        <taxon>Neoptera</taxon>
        <taxon>Endopterygota</taxon>
        <taxon>Coleoptera</taxon>
        <taxon>Polyphaga</taxon>
        <taxon>Cucujiformia</taxon>
        <taxon>Coccinelloidea</taxon>
        <taxon>Coccinellidae</taxon>
        <taxon>Scymninae</taxon>
        <taxon>Scymnini</taxon>
        <taxon>Cryptolaemus</taxon>
    </lineage>
</organism>
<keyword evidence="9" id="KW-0807">Transducer</keyword>
<dbReference type="PANTHER" id="PTHR21137:SF35">
    <property type="entry name" value="ODORANT RECEPTOR 19A-RELATED"/>
    <property type="match status" value="1"/>
</dbReference>
<evidence type="ECO:0000256" key="1">
    <source>
        <dbReference type="ARBA" id="ARBA00004651"/>
    </source>
</evidence>
<keyword evidence="5" id="KW-0552">Olfaction</keyword>
<evidence type="ECO:0000256" key="9">
    <source>
        <dbReference type="ARBA" id="ARBA00023224"/>
    </source>
</evidence>
<keyword evidence="4 10" id="KW-0812">Transmembrane</keyword>
<proteinExistence type="predicted"/>
<evidence type="ECO:0000313" key="12">
    <source>
        <dbReference type="Proteomes" id="UP001516400"/>
    </source>
</evidence>
<keyword evidence="7 10" id="KW-0472">Membrane</keyword>
<dbReference type="InterPro" id="IPR004117">
    <property type="entry name" value="7tm6_olfct_rcpt"/>
</dbReference>
<comment type="caution">
    <text evidence="11">The sequence shown here is derived from an EMBL/GenBank/DDBJ whole genome shotgun (WGS) entry which is preliminary data.</text>
</comment>
<comment type="subcellular location">
    <subcellularLocation>
        <location evidence="1">Cell membrane</location>
        <topology evidence="1">Multi-pass membrane protein</topology>
    </subcellularLocation>
</comment>
<evidence type="ECO:0000313" key="11">
    <source>
        <dbReference type="EMBL" id="KAL3278894.1"/>
    </source>
</evidence>
<dbReference type="Proteomes" id="UP001516400">
    <property type="component" value="Unassembled WGS sequence"/>
</dbReference>
<feature type="transmembrane region" description="Helical" evidence="10">
    <location>
        <begin position="12"/>
        <end position="31"/>
    </location>
</feature>
<evidence type="ECO:0000256" key="7">
    <source>
        <dbReference type="ARBA" id="ARBA00023136"/>
    </source>
</evidence>